<dbReference type="FunFam" id="2.60.40.60:FF:000009">
    <property type="entry name" value="Cadherin 24"/>
    <property type="match status" value="1"/>
</dbReference>
<dbReference type="FunFam" id="2.60.40.60:FF:000008">
    <property type="entry name" value="Cadherin 24"/>
    <property type="match status" value="1"/>
</dbReference>
<dbReference type="PANTHER" id="PTHR24027:SF323">
    <property type="entry name" value="CADHERIN-19"/>
    <property type="match status" value="1"/>
</dbReference>
<dbReference type="PROSITE" id="PS00232">
    <property type="entry name" value="CADHERIN_1"/>
    <property type="match status" value="2"/>
</dbReference>
<dbReference type="Pfam" id="PF00028">
    <property type="entry name" value="Cadherin"/>
    <property type="match status" value="2"/>
</dbReference>
<dbReference type="CDD" id="cd11304">
    <property type="entry name" value="Cadherin_repeat"/>
    <property type="match status" value="3"/>
</dbReference>
<feature type="domain" description="Cadherin" evidence="7">
    <location>
        <begin position="84"/>
        <end position="140"/>
    </location>
</feature>
<reference evidence="8" key="2">
    <citation type="submission" date="2025-08" db="UniProtKB">
        <authorList>
            <consortium name="Ensembl"/>
        </authorList>
    </citation>
    <scope>IDENTIFICATION</scope>
</reference>
<feature type="domain" description="Cadherin" evidence="7">
    <location>
        <begin position="356"/>
        <end position="456"/>
    </location>
</feature>
<evidence type="ECO:0000256" key="4">
    <source>
        <dbReference type="ARBA" id="ARBA00023136"/>
    </source>
</evidence>
<name>A0A672YZT4_9TELE</name>
<dbReference type="InterPro" id="IPR015919">
    <property type="entry name" value="Cadherin-like_sf"/>
</dbReference>
<dbReference type="GO" id="GO:0000902">
    <property type="term" value="P:cell morphogenesis"/>
    <property type="evidence" value="ECO:0007669"/>
    <property type="project" value="TreeGrafter"/>
</dbReference>
<evidence type="ECO:0000256" key="3">
    <source>
        <dbReference type="ARBA" id="ARBA00022837"/>
    </source>
</evidence>
<evidence type="ECO:0000259" key="7">
    <source>
        <dbReference type="PROSITE" id="PS50268"/>
    </source>
</evidence>
<dbReference type="GO" id="GO:0045296">
    <property type="term" value="F:cadherin binding"/>
    <property type="evidence" value="ECO:0007669"/>
    <property type="project" value="TreeGrafter"/>
</dbReference>
<keyword evidence="3 5" id="KW-0106">Calcium</keyword>
<reference evidence="8" key="1">
    <citation type="submission" date="2019-06" db="EMBL/GenBank/DDBJ databases">
        <authorList>
            <consortium name="Wellcome Sanger Institute Data Sharing"/>
        </authorList>
    </citation>
    <scope>NUCLEOTIDE SEQUENCE [LARGE SCALE GENOMIC DNA]</scope>
</reference>
<dbReference type="GO" id="GO:0007156">
    <property type="term" value="P:homophilic cell adhesion via plasma membrane adhesion molecules"/>
    <property type="evidence" value="ECO:0007669"/>
    <property type="project" value="InterPro"/>
</dbReference>
<dbReference type="PROSITE" id="PS50268">
    <property type="entry name" value="CADHERIN_2"/>
    <property type="match status" value="4"/>
</dbReference>
<sequence>MSTPSVLAMVTVFSMIPGGVLSDMRGTQGLEAQQLAQGSTHLHRRLKRGWIWKQLFVPEEDPTPRVIGQVSFQNWMSSICVLILDEYSGEIRTLKELDREEKAFYVLQAQAINRRSNEPVEPQSEFIIKVQDINDNIPQFQNEPYVSSIPEMCPTGTTVAQVTATDADDPMFGNNAKLIYSILQGEPYFSVEPKTGIILTSWPNMDREVREQYLVVVQVKDMLGLSGGYSSTTTVTVSLTDVNDNGPIFQHHLYTFAVPENAEVGTTVGRIMAEDGDVGINAKMTYSLEDDLEESSTFIIKTDPVTQEGVVLLAKVSSCTFVLNLSILFLSSYTEFRDRTTLKIVVEDVDEPPVFLMPLYEWKIPENAAVGTVVGSISARDTDTVNNPIRSDTTKAFKIDPNNGTITVAKALDRETANWHNVTVAATETSKDGNHLSSSVVVFIKVLDINDNVPRLARDYQPYICEGTQLIQLLSAVDPDEPVEGHHFYFSMVPEKHINPNFTIRDNQGYLQINNTPT</sequence>
<dbReference type="SMART" id="SM00112">
    <property type="entry name" value="CA"/>
    <property type="match status" value="4"/>
</dbReference>
<feature type="domain" description="Cadherin" evidence="7">
    <location>
        <begin position="141"/>
        <end position="249"/>
    </location>
</feature>
<evidence type="ECO:0000313" key="9">
    <source>
        <dbReference type="Proteomes" id="UP000472271"/>
    </source>
</evidence>
<dbReference type="GO" id="GO:0044331">
    <property type="term" value="P:cell-cell adhesion mediated by cadherin"/>
    <property type="evidence" value="ECO:0007669"/>
    <property type="project" value="TreeGrafter"/>
</dbReference>
<keyword evidence="4" id="KW-0472">Membrane</keyword>
<dbReference type="Ensembl" id="ENSSORT00005010329.1">
    <property type="protein sequence ID" value="ENSSORP00005009999.1"/>
    <property type="gene ID" value="ENSSORG00005005449.1"/>
</dbReference>
<dbReference type="GO" id="GO:0016339">
    <property type="term" value="P:calcium-dependent cell-cell adhesion via plasma membrane cell adhesion molecules"/>
    <property type="evidence" value="ECO:0007669"/>
    <property type="project" value="TreeGrafter"/>
</dbReference>
<dbReference type="InterPro" id="IPR020894">
    <property type="entry name" value="Cadherin_CS"/>
</dbReference>
<evidence type="ECO:0000313" key="8">
    <source>
        <dbReference type="Ensembl" id="ENSSORP00005009999.1"/>
    </source>
</evidence>
<dbReference type="FunFam" id="2.60.40.60:FF:000097">
    <property type="entry name" value="cadherin-12 isoform X1"/>
    <property type="match status" value="1"/>
</dbReference>
<keyword evidence="6" id="KW-0732">Signal</keyword>
<dbReference type="GO" id="GO:0005509">
    <property type="term" value="F:calcium ion binding"/>
    <property type="evidence" value="ECO:0007669"/>
    <property type="project" value="UniProtKB-UniRule"/>
</dbReference>
<dbReference type="InterPro" id="IPR002126">
    <property type="entry name" value="Cadherin-like_dom"/>
</dbReference>
<dbReference type="GO" id="GO:0034332">
    <property type="term" value="P:adherens junction organization"/>
    <property type="evidence" value="ECO:0007669"/>
    <property type="project" value="TreeGrafter"/>
</dbReference>
<reference evidence="8" key="3">
    <citation type="submission" date="2025-09" db="UniProtKB">
        <authorList>
            <consortium name="Ensembl"/>
        </authorList>
    </citation>
    <scope>IDENTIFICATION</scope>
</reference>
<feature type="signal peptide" evidence="6">
    <location>
        <begin position="1"/>
        <end position="22"/>
    </location>
</feature>
<dbReference type="GO" id="GO:0007043">
    <property type="term" value="P:cell-cell junction assembly"/>
    <property type="evidence" value="ECO:0007669"/>
    <property type="project" value="TreeGrafter"/>
</dbReference>
<keyword evidence="2" id="KW-0677">Repeat</keyword>
<dbReference type="GO" id="GO:0016477">
    <property type="term" value="P:cell migration"/>
    <property type="evidence" value="ECO:0007669"/>
    <property type="project" value="TreeGrafter"/>
</dbReference>
<organism evidence="8 9">
    <name type="scientific">Sphaeramia orbicularis</name>
    <name type="common">orbiculate cardinalfish</name>
    <dbReference type="NCBI Taxonomy" id="375764"/>
    <lineage>
        <taxon>Eukaryota</taxon>
        <taxon>Metazoa</taxon>
        <taxon>Chordata</taxon>
        <taxon>Craniata</taxon>
        <taxon>Vertebrata</taxon>
        <taxon>Euteleostomi</taxon>
        <taxon>Actinopterygii</taxon>
        <taxon>Neopterygii</taxon>
        <taxon>Teleostei</taxon>
        <taxon>Neoteleostei</taxon>
        <taxon>Acanthomorphata</taxon>
        <taxon>Gobiaria</taxon>
        <taxon>Kurtiformes</taxon>
        <taxon>Apogonoidei</taxon>
        <taxon>Apogonidae</taxon>
        <taxon>Apogoninae</taxon>
        <taxon>Sphaeramia</taxon>
    </lineage>
</organism>
<dbReference type="GO" id="GO:0008013">
    <property type="term" value="F:beta-catenin binding"/>
    <property type="evidence" value="ECO:0007669"/>
    <property type="project" value="TreeGrafter"/>
</dbReference>
<evidence type="ECO:0000256" key="6">
    <source>
        <dbReference type="SAM" id="SignalP"/>
    </source>
</evidence>
<dbReference type="InterPro" id="IPR039808">
    <property type="entry name" value="Cadherin"/>
</dbReference>
<keyword evidence="9" id="KW-1185">Reference proteome</keyword>
<comment type="subcellular location">
    <subcellularLocation>
        <location evidence="1">Membrane</location>
    </subcellularLocation>
</comment>
<dbReference type="SUPFAM" id="SSF49313">
    <property type="entry name" value="Cadherin-like"/>
    <property type="match status" value="5"/>
</dbReference>
<evidence type="ECO:0000256" key="1">
    <source>
        <dbReference type="ARBA" id="ARBA00004370"/>
    </source>
</evidence>
<dbReference type="PRINTS" id="PR00205">
    <property type="entry name" value="CADHERIN"/>
</dbReference>
<protein>
    <recommendedName>
        <fullName evidence="7">Cadherin domain-containing protein</fullName>
    </recommendedName>
</protein>
<proteinExistence type="predicted"/>
<dbReference type="Proteomes" id="UP000472271">
    <property type="component" value="Chromosome 20"/>
</dbReference>
<dbReference type="PANTHER" id="PTHR24027">
    <property type="entry name" value="CADHERIN-23"/>
    <property type="match status" value="1"/>
</dbReference>
<dbReference type="AlphaFoldDB" id="A0A672YZT4"/>
<accession>A0A672YZT4</accession>
<dbReference type="InParanoid" id="A0A672YZT4"/>
<evidence type="ECO:0000256" key="5">
    <source>
        <dbReference type="PROSITE-ProRule" id="PRU00043"/>
    </source>
</evidence>
<dbReference type="Gene3D" id="2.60.40.60">
    <property type="entry name" value="Cadherins"/>
    <property type="match status" value="5"/>
</dbReference>
<evidence type="ECO:0000256" key="2">
    <source>
        <dbReference type="ARBA" id="ARBA00022737"/>
    </source>
</evidence>
<feature type="domain" description="Cadherin" evidence="7">
    <location>
        <begin position="250"/>
        <end position="355"/>
    </location>
</feature>
<dbReference type="GO" id="GO:0005912">
    <property type="term" value="C:adherens junction"/>
    <property type="evidence" value="ECO:0007669"/>
    <property type="project" value="TreeGrafter"/>
</dbReference>
<dbReference type="GO" id="GO:0016342">
    <property type="term" value="C:catenin complex"/>
    <property type="evidence" value="ECO:0007669"/>
    <property type="project" value="TreeGrafter"/>
</dbReference>
<feature type="chain" id="PRO_5025682875" description="Cadherin domain-containing protein" evidence="6">
    <location>
        <begin position="23"/>
        <end position="518"/>
    </location>
</feature>